<name>A0A177YEH9_9NOCA</name>
<accession>A0A177YEH9</accession>
<evidence type="ECO:0000256" key="1">
    <source>
        <dbReference type="ARBA" id="ARBA00006817"/>
    </source>
</evidence>
<dbReference type="Proteomes" id="UP000077519">
    <property type="component" value="Unassembled WGS sequence"/>
</dbReference>
<keyword evidence="4" id="KW-1185">Reference proteome</keyword>
<evidence type="ECO:0000259" key="2">
    <source>
        <dbReference type="Pfam" id="PF08327"/>
    </source>
</evidence>
<feature type="domain" description="Activator of Hsp90 ATPase homologue 1/2-like C-terminal" evidence="2">
    <location>
        <begin position="22"/>
        <end position="159"/>
    </location>
</feature>
<comment type="similarity">
    <text evidence="1">Belongs to the AHA1 family.</text>
</comment>
<comment type="caution">
    <text evidence="3">The sequence shown here is derived from an EMBL/GenBank/DDBJ whole genome shotgun (WGS) entry which is preliminary data.</text>
</comment>
<dbReference type="AlphaFoldDB" id="A0A177YEH9"/>
<dbReference type="RefSeq" id="WP_068427121.1">
    <property type="nucleotide sequence ID" value="NZ_LVHI01000017.1"/>
</dbReference>
<dbReference type="SUPFAM" id="SSF55961">
    <property type="entry name" value="Bet v1-like"/>
    <property type="match status" value="1"/>
</dbReference>
<evidence type="ECO:0000313" key="3">
    <source>
        <dbReference type="EMBL" id="OAK53599.1"/>
    </source>
</evidence>
<sequence length="161" mass="18440">MTVISTDKSVQDLNFTIVAEFDATVERVWRIWEDPRKLERWWGPPTWPATFEQLDFVEGGKAHYYMTGPDGDKARGWWRITSIDAPRRLAFDDGFADDNWDPIENLGVTKMTVALEERDGRTRMTTVSTFENADQMQKLIEMGMDEGMGLAMGQIDAILAE</sequence>
<protein>
    <submittedName>
        <fullName evidence="3">Polyketide cyclase</fullName>
    </submittedName>
</protein>
<organism evidence="3 4">
    <name type="scientific">Rhodococcoides kyotonense</name>
    <dbReference type="NCBI Taxonomy" id="398843"/>
    <lineage>
        <taxon>Bacteria</taxon>
        <taxon>Bacillati</taxon>
        <taxon>Actinomycetota</taxon>
        <taxon>Actinomycetes</taxon>
        <taxon>Mycobacteriales</taxon>
        <taxon>Nocardiaceae</taxon>
        <taxon>Rhodococcoides</taxon>
    </lineage>
</organism>
<reference evidence="3 4" key="1">
    <citation type="submission" date="2016-03" db="EMBL/GenBank/DDBJ databases">
        <title>Genome sequence of Rhodococcus kyotonensis KB10.</title>
        <authorList>
            <person name="Jeong H."/>
            <person name="Hong C.E."/>
            <person name="Jo S.H."/>
            <person name="Park J.M."/>
        </authorList>
    </citation>
    <scope>NUCLEOTIDE SEQUENCE [LARGE SCALE GENOMIC DNA]</scope>
    <source>
        <strain evidence="3 4">KB10</strain>
    </source>
</reference>
<dbReference type="CDD" id="cd07814">
    <property type="entry name" value="SRPBCC_CalC_Aha1-like"/>
    <property type="match status" value="1"/>
</dbReference>
<dbReference type="InterPro" id="IPR013538">
    <property type="entry name" value="ASHA1/2-like_C"/>
</dbReference>
<evidence type="ECO:0000313" key="4">
    <source>
        <dbReference type="Proteomes" id="UP000077519"/>
    </source>
</evidence>
<dbReference type="Pfam" id="PF08327">
    <property type="entry name" value="AHSA1"/>
    <property type="match status" value="1"/>
</dbReference>
<dbReference type="EMBL" id="LVHI01000017">
    <property type="protein sequence ID" value="OAK53599.1"/>
    <property type="molecule type" value="Genomic_DNA"/>
</dbReference>
<dbReference type="InterPro" id="IPR023393">
    <property type="entry name" value="START-like_dom_sf"/>
</dbReference>
<dbReference type="Gene3D" id="3.30.530.20">
    <property type="match status" value="1"/>
</dbReference>
<gene>
    <name evidence="3" type="ORF">A3K89_22785</name>
</gene>
<proteinExistence type="inferred from homology"/>